<dbReference type="InterPro" id="IPR033985">
    <property type="entry name" value="SusD-like_N"/>
</dbReference>
<comment type="caution">
    <text evidence="8">The sequence shown here is derived from an EMBL/GenBank/DDBJ whole genome shotgun (WGS) entry which is preliminary data.</text>
</comment>
<proteinExistence type="inferred from homology"/>
<name>A0ABR7WK12_9SPHI</name>
<evidence type="ECO:0000313" key="8">
    <source>
        <dbReference type="EMBL" id="MBD1362652.1"/>
    </source>
</evidence>
<protein>
    <submittedName>
        <fullName evidence="8">RagB/SusD family nutrient uptake outer membrane protein</fullName>
    </submittedName>
</protein>
<dbReference type="Pfam" id="PF07980">
    <property type="entry name" value="SusD_RagB"/>
    <property type="match status" value="1"/>
</dbReference>
<comment type="subcellular location">
    <subcellularLocation>
        <location evidence="1">Cell outer membrane</location>
    </subcellularLocation>
</comment>
<organism evidence="8 9">
    <name type="scientific">Mucilaginibacter pankratovii</name>
    <dbReference type="NCBI Taxonomy" id="2772110"/>
    <lineage>
        <taxon>Bacteria</taxon>
        <taxon>Pseudomonadati</taxon>
        <taxon>Bacteroidota</taxon>
        <taxon>Sphingobacteriia</taxon>
        <taxon>Sphingobacteriales</taxon>
        <taxon>Sphingobacteriaceae</taxon>
        <taxon>Mucilaginibacter</taxon>
    </lineage>
</organism>
<dbReference type="Pfam" id="PF14322">
    <property type="entry name" value="SusD-like_3"/>
    <property type="match status" value="1"/>
</dbReference>
<dbReference type="PROSITE" id="PS51257">
    <property type="entry name" value="PROKAR_LIPOPROTEIN"/>
    <property type="match status" value="1"/>
</dbReference>
<dbReference type="Proteomes" id="UP000606600">
    <property type="component" value="Unassembled WGS sequence"/>
</dbReference>
<keyword evidence="4" id="KW-0472">Membrane</keyword>
<evidence type="ECO:0000313" key="9">
    <source>
        <dbReference type="Proteomes" id="UP000606600"/>
    </source>
</evidence>
<dbReference type="RefSeq" id="WP_191187323.1">
    <property type="nucleotide sequence ID" value="NZ_JACWMY010000001.1"/>
</dbReference>
<dbReference type="InterPro" id="IPR012944">
    <property type="entry name" value="SusD_RagB_dom"/>
</dbReference>
<sequence length="470" mass="50888">MNNITKLIMSACLASFILIGSGCKKLLDIDPPKNELPSEVIFSSAETARGALSGAYSQLSGSQTYSVNLTLADALAADELHALSSSARYAVLENNTYDPLNSSYTNDIWGETYTSIYSFNTIIERLANNTAISAPVAMQMLSEAKAMRAYCYMVLTEHFGDVPLVITTNVNVTALLPKSPIAAVYVQIIQDLTEAKTGLNEAYVSNSGVNGRSQINRSAAAALLARAYLTTGDRQGAISNATEVINHTDLYELLPGNQLNNVFLAGSREAIFQLGSAFNETSGYTNEGQEFVSNMYTFALPYTLTPALLGSFEPNDLRRTAWVRQVSLNGVNASEPFKYQNSDNDDAIASGRNEAPTVIRLAELYLIRAEANAGLGNTAAALADLNIIRNRAGLSSLTAGVSLALAIEHERRVELFCEHGDRWLTLKRTGRINAVLGASKPTWQPFAQLYPIPQTAIDSNPNLTQNQGYR</sequence>
<feature type="domain" description="SusD-like N-terminal" evidence="7">
    <location>
        <begin position="27"/>
        <end position="229"/>
    </location>
</feature>
<reference evidence="8 9" key="1">
    <citation type="submission" date="2020-09" db="EMBL/GenBank/DDBJ databases">
        <title>Novel species of Mucilaginibacter isolated from a glacier on the Tibetan Plateau.</title>
        <authorList>
            <person name="Liu Q."/>
            <person name="Xin Y.-H."/>
        </authorList>
    </citation>
    <scope>NUCLEOTIDE SEQUENCE [LARGE SCALE GENOMIC DNA]</scope>
    <source>
        <strain evidence="8 9">ZT4R22</strain>
    </source>
</reference>
<evidence type="ECO:0000256" key="3">
    <source>
        <dbReference type="ARBA" id="ARBA00022729"/>
    </source>
</evidence>
<evidence type="ECO:0000256" key="5">
    <source>
        <dbReference type="ARBA" id="ARBA00023237"/>
    </source>
</evidence>
<dbReference type="SUPFAM" id="SSF48452">
    <property type="entry name" value="TPR-like"/>
    <property type="match status" value="1"/>
</dbReference>
<dbReference type="EMBL" id="JACWMY010000001">
    <property type="protein sequence ID" value="MBD1362652.1"/>
    <property type="molecule type" value="Genomic_DNA"/>
</dbReference>
<gene>
    <name evidence="8" type="ORF">IDJ77_02415</name>
</gene>
<evidence type="ECO:0000256" key="4">
    <source>
        <dbReference type="ARBA" id="ARBA00023136"/>
    </source>
</evidence>
<comment type="similarity">
    <text evidence="2">Belongs to the SusD family.</text>
</comment>
<evidence type="ECO:0000256" key="1">
    <source>
        <dbReference type="ARBA" id="ARBA00004442"/>
    </source>
</evidence>
<keyword evidence="9" id="KW-1185">Reference proteome</keyword>
<keyword evidence="3" id="KW-0732">Signal</keyword>
<keyword evidence="5" id="KW-0998">Cell outer membrane</keyword>
<evidence type="ECO:0000259" key="6">
    <source>
        <dbReference type="Pfam" id="PF07980"/>
    </source>
</evidence>
<dbReference type="Gene3D" id="1.25.40.390">
    <property type="match status" value="1"/>
</dbReference>
<accession>A0ABR7WK12</accession>
<evidence type="ECO:0000256" key="2">
    <source>
        <dbReference type="ARBA" id="ARBA00006275"/>
    </source>
</evidence>
<feature type="domain" description="RagB/SusD" evidence="6">
    <location>
        <begin position="338"/>
        <end position="469"/>
    </location>
</feature>
<dbReference type="InterPro" id="IPR011990">
    <property type="entry name" value="TPR-like_helical_dom_sf"/>
</dbReference>
<evidence type="ECO:0000259" key="7">
    <source>
        <dbReference type="Pfam" id="PF14322"/>
    </source>
</evidence>